<evidence type="ECO:0000256" key="2">
    <source>
        <dbReference type="ARBA" id="ARBA00022729"/>
    </source>
</evidence>
<keyword evidence="6" id="KW-0961">Cell wall biogenesis/degradation</keyword>
<accession>A0AAU9JTC2</accession>
<evidence type="ECO:0000313" key="9">
    <source>
        <dbReference type="EMBL" id="CAG9324946.1"/>
    </source>
</evidence>
<protein>
    <recommendedName>
        <fullName evidence="8">Peptidase S11 D-alanyl-D-alanine carboxypeptidase A N-terminal domain-containing protein</fullName>
    </recommendedName>
</protein>
<dbReference type="GO" id="GO:0071555">
    <property type="term" value="P:cell wall organization"/>
    <property type="evidence" value="ECO:0007669"/>
    <property type="project" value="UniProtKB-KW"/>
</dbReference>
<reference evidence="9" key="1">
    <citation type="submission" date="2021-09" db="EMBL/GenBank/DDBJ databases">
        <authorList>
            <consortium name="AG Swart"/>
            <person name="Singh M."/>
            <person name="Singh A."/>
            <person name="Seah K."/>
            <person name="Emmerich C."/>
        </authorList>
    </citation>
    <scope>NUCLEOTIDE SEQUENCE</scope>
    <source>
        <strain evidence="9">ATCC30299</strain>
    </source>
</reference>
<evidence type="ECO:0000256" key="5">
    <source>
        <dbReference type="ARBA" id="ARBA00022984"/>
    </source>
</evidence>
<comment type="caution">
    <text evidence="9">The sequence shown here is derived from an EMBL/GenBank/DDBJ whole genome shotgun (WGS) entry which is preliminary data.</text>
</comment>
<evidence type="ECO:0000256" key="7">
    <source>
        <dbReference type="SAM" id="MobiDB-lite"/>
    </source>
</evidence>
<feature type="compositionally biased region" description="Polar residues" evidence="7">
    <location>
        <begin position="10"/>
        <end position="24"/>
    </location>
</feature>
<keyword evidence="5" id="KW-0573">Peptidoglycan synthesis</keyword>
<gene>
    <name evidence="9" type="ORF">BSTOLATCC_MIC37692</name>
</gene>
<keyword evidence="10" id="KW-1185">Reference proteome</keyword>
<dbReference type="GO" id="GO:0006508">
    <property type="term" value="P:proteolysis"/>
    <property type="evidence" value="ECO:0007669"/>
    <property type="project" value="InterPro"/>
</dbReference>
<dbReference type="Gene3D" id="3.40.710.10">
    <property type="entry name" value="DD-peptidase/beta-lactamase superfamily"/>
    <property type="match status" value="1"/>
</dbReference>
<keyword evidence="4" id="KW-0133">Cell shape</keyword>
<evidence type="ECO:0000313" key="10">
    <source>
        <dbReference type="Proteomes" id="UP001162131"/>
    </source>
</evidence>
<dbReference type="GO" id="GO:0008360">
    <property type="term" value="P:regulation of cell shape"/>
    <property type="evidence" value="ECO:0007669"/>
    <property type="project" value="UniProtKB-KW"/>
</dbReference>
<proteinExistence type="inferred from homology"/>
<dbReference type="InterPro" id="IPR001967">
    <property type="entry name" value="Peptidase_S11_N"/>
</dbReference>
<dbReference type="PANTHER" id="PTHR21581:SF6">
    <property type="entry name" value="TRAFFICKING PROTEIN PARTICLE COMPLEX SUBUNIT 12"/>
    <property type="match status" value="1"/>
</dbReference>
<dbReference type="GO" id="GO:0009002">
    <property type="term" value="F:serine-type D-Ala-D-Ala carboxypeptidase activity"/>
    <property type="evidence" value="ECO:0007669"/>
    <property type="project" value="InterPro"/>
</dbReference>
<dbReference type="Proteomes" id="UP001162131">
    <property type="component" value="Unassembled WGS sequence"/>
</dbReference>
<feature type="domain" description="Peptidase S11 D-alanyl-D-alanine carboxypeptidase A N-terminal" evidence="8">
    <location>
        <begin position="80"/>
        <end position="318"/>
    </location>
</feature>
<evidence type="ECO:0000256" key="4">
    <source>
        <dbReference type="ARBA" id="ARBA00022960"/>
    </source>
</evidence>
<dbReference type="AlphaFoldDB" id="A0AAU9JTC2"/>
<evidence type="ECO:0000256" key="1">
    <source>
        <dbReference type="ARBA" id="ARBA00007164"/>
    </source>
</evidence>
<keyword evidence="3" id="KW-0378">Hydrolase</keyword>
<evidence type="ECO:0000259" key="8">
    <source>
        <dbReference type="Pfam" id="PF00768"/>
    </source>
</evidence>
<dbReference type="PANTHER" id="PTHR21581">
    <property type="entry name" value="D-ALANYL-D-ALANINE CARBOXYPEPTIDASE"/>
    <property type="match status" value="1"/>
</dbReference>
<dbReference type="PRINTS" id="PR00725">
    <property type="entry name" value="DADACBPTASE1"/>
</dbReference>
<dbReference type="EMBL" id="CAJZBQ010000037">
    <property type="protein sequence ID" value="CAG9324946.1"/>
    <property type="molecule type" value="Genomic_DNA"/>
</dbReference>
<feature type="region of interest" description="Disordered" evidence="7">
    <location>
        <begin position="1"/>
        <end position="24"/>
    </location>
</feature>
<dbReference type="SUPFAM" id="SSF56601">
    <property type="entry name" value="beta-lactamase/transpeptidase-like"/>
    <property type="match status" value="1"/>
</dbReference>
<comment type="similarity">
    <text evidence="1">Belongs to the peptidase S11 family.</text>
</comment>
<dbReference type="InterPro" id="IPR012338">
    <property type="entry name" value="Beta-lactam/transpept-like"/>
</dbReference>
<evidence type="ECO:0000256" key="6">
    <source>
        <dbReference type="ARBA" id="ARBA00023316"/>
    </source>
</evidence>
<keyword evidence="2" id="KW-0732">Signal</keyword>
<organism evidence="9 10">
    <name type="scientific">Blepharisma stoltei</name>
    <dbReference type="NCBI Taxonomy" id="1481888"/>
    <lineage>
        <taxon>Eukaryota</taxon>
        <taxon>Sar</taxon>
        <taxon>Alveolata</taxon>
        <taxon>Ciliophora</taxon>
        <taxon>Postciliodesmatophora</taxon>
        <taxon>Heterotrichea</taxon>
        <taxon>Heterotrichida</taxon>
        <taxon>Blepharismidae</taxon>
        <taxon>Blepharisma</taxon>
    </lineage>
</organism>
<dbReference type="Pfam" id="PF00768">
    <property type="entry name" value="Peptidase_S11"/>
    <property type="match status" value="1"/>
</dbReference>
<dbReference type="InterPro" id="IPR018044">
    <property type="entry name" value="Peptidase_S11"/>
</dbReference>
<name>A0AAU9JTC2_9CILI</name>
<sequence>MDNTYPVLRFQNSDPATPTHTSRTSALPKLGLRRSSEKNIFSKILSNPKNATIKPPSTAAATFSIDKTKSRDEAIYQRNLHKPRVTAQSWIVIDGKKGKVLSGKDIDTPREMASLTKIMTCYIAITEINSRNMSFYDFATVSKEAASMAGTSASLQAGDEITLWDLLHGLMLPSGNDAAVAIAEYIGKIIDPQSVSPIQTFIKMMNETCKILKLNATHFTNPHGMSSPNHVSTAKNIASLALNAMNIAEVREIVQAESYRCKVKNGGNRREIIWFNTNRLLKFGFSGLKTGFTPSAGPCLCCSVEKRRIKRIIVLLNSVSMESRWSEGLGLWKWSSKYF</sequence>
<evidence type="ECO:0000256" key="3">
    <source>
        <dbReference type="ARBA" id="ARBA00022801"/>
    </source>
</evidence>